<dbReference type="EMBL" id="LCAW01000009">
    <property type="protein sequence ID" value="KKR99190.1"/>
    <property type="molecule type" value="Genomic_DNA"/>
</dbReference>
<sequence>MSMDMLGDIVRKLVALPESELGTVFDLLSKLNDQEWVQAFKRFLRKENPWPIIAGEEKWHEENGVIRFSVITNGTTGEGLIARLGSKSLRVSRYAKQVLCSPDFVPSESGTVVDVVVLKGSLFEDSVRTSANIRAEADKRRHKKLNIEVACLIREKFTDKELEAMGLWAIVAMHDPIDDSDGDPSLLGASRIDVGRWLNAYSAEPDDRWHHAYGFAFSK</sequence>
<protein>
    <submittedName>
        <fullName evidence="1">Uncharacterized protein</fullName>
    </submittedName>
</protein>
<organism evidence="1 2">
    <name type="scientific">Candidatus Uhrbacteria bacterium GW2011_GWC1_41_20</name>
    <dbReference type="NCBI Taxonomy" id="1618983"/>
    <lineage>
        <taxon>Bacteria</taxon>
        <taxon>Candidatus Uhriibacteriota</taxon>
    </lineage>
</organism>
<name>A0A0G0XQN3_9BACT</name>
<evidence type="ECO:0000313" key="2">
    <source>
        <dbReference type="Proteomes" id="UP000033930"/>
    </source>
</evidence>
<reference evidence="1 2" key="1">
    <citation type="journal article" date="2015" name="Nature">
        <title>rRNA introns, odd ribosomes, and small enigmatic genomes across a large radiation of phyla.</title>
        <authorList>
            <person name="Brown C.T."/>
            <person name="Hug L.A."/>
            <person name="Thomas B.C."/>
            <person name="Sharon I."/>
            <person name="Castelle C.J."/>
            <person name="Singh A."/>
            <person name="Wilkins M.J."/>
            <person name="Williams K.H."/>
            <person name="Banfield J.F."/>
        </authorList>
    </citation>
    <scope>NUCLEOTIDE SEQUENCE [LARGE SCALE GENOMIC DNA]</scope>
</reference>
<evidence type="ECO:0000313" key="1">
    <source>
        <dbReference type="EMBL" id="KKR99190.1"/>
    </source>
</evidence>
<comment type="caution">
    <text evidence="1">The sequence shown here is derived from an EMBL/GenBank/DDBJ whole genome shotgun (WGS) entry which is preliminary data.</text>
</comment>
<dbReference type="AlphaFoldDB" id="A0A0G0XQN3"/>
<dbReference type="Proteomes" id="UP000033930">
    <property type="component" value="Unassembled WGS sequence"/>
</dbReference>
<accession>A0A0G0XQN3</accession>
<proteinExistence type="predicted"/>
<gene>
    <name evidence="1" type="ORF">UU50_C0009G0007</name>
</gene>